<feature type="transmembrane region" description="Helical" evidence="7">
    <location>
        <begin position="118"/>
        <end position="141"/>
    </location>
</feature>
<dbReference type="PANTHER" id="PTHR33452">
    <property type="entry name" value="OXIDOREDUCTASE CATD-RELATED"/>
    <property type="match status" value="1"/>
</dbReference>
<name>A0A838BFG9_9HYPH</name>
<evidence type="ECO:0000256" key="7">
    <source>
        <dbReference type="SAM" id="Phobius"/>
    </source>
</evidence>
<evidence type="ECO:0000313" key="8">
    <source>
        <dbReference type="EMBL" id="MBA1144200.1"/>
    </source>
</evidence>
<evidence type="ECO:0000256" key="1">
    <source>
        <dbReference type="ARBA" id="ARBA00004651"/>
    </source>
</evidence>
<sequence length="179" mass="18895">MTLTDQAAKLHTLAAKYHLKDITLLAARLLLSVLFLHEGLTLATHFDAAAKAMATQGISLPLLIATLALQLGAGLSIASGLLTRLGAIGLGLFCLATATLFHTNLASQNELLHFEKDLAISGGMFVLAISGAGAFSLDRLVTCYLQKRQRDKEMVAALLAAENNMTVRVTLPVCGSARP</sequence>
<dbReference type="RefSeq" id="WP_181061152.1">
    <property type="nucleotide sequence ID" value="NZ_JACDTY010000020.1"/>
</dbReference>
<evidence type="ECO:0000256" key="5">
    <source>
        <dbReference type="ARBA" id="ARBA00022989"/>
    </source>
</evidence>
<keyword evidence="4 7" id="KW-0812">Transmembrane</keyword>
<evidence type="ECO:0000313" key="9">
    <source>
        <dbReference type="Proteomes" id="UP000558284"/>
    </source>
</evidence>
<dbReference type="PANTHER" id="PTHR33452:SF1">
    <property type="entry name" value="INNER MEMBRANE PROTEIN YPHA-RELATED"/>
    <property type="match status" value="1"/>
</dbReference>
<dbReference type="AlphaFoldDB" id="A0A838BFG9"/>
<feature type="transmembrane region" description="Helical" evidence="7">
    <location>
        <begin position="85"/>
        <end position="106"/>
    </location>
</feature>
<comment type="caution">
    <text evidence="8">The sequence shown here is derived from an EMBL/GenBank/DDBJ whole genome shotgun (WGS) entry which is preliminary data.</text>
</comment>
<dbReference type="InterPro" id="IPR032808">
    <property type="entry name" value="DoxX"/>
</dbReference>
<feature type="transmembrane region" description="Helical" evidence="7">
    <location>
        <begin position="58"/>
        <end position="78"/>
    </location>
</feature>
<evidence type="ECO:0000256" key="2">
    <source>
        <dbReference type="ARBA" id="ARBA00006679"/>
    </source>
</evidence>
<protein>
    <submittedName>
        <fullName evidence="8">DoxX family protein</fullName>
    </submittedName>
</protein>
<feature type="transmembrane region" description="Helical" evidence="7">
    <location>
        <begin position="25"/>
        <end position="46"/>
    </location>
</feature>
<dbReference type="InterPro" id="IPR051907">
    <property type="entry name" value="DoxX-like_oxidoreductase"/>
</dbReference>
<organism evidence="8 9">
    <name type="scientific">Mesorhizobium neociceri</name>
    <dbReference type="NCBI Taxonomy" id="1307853"/>
    <lineage>
        <taxon>Bacteria</taxon>
        <taxon>Pseudomonadati</taxon>
        <taxon>Pseudomonadota</taxon>
        <taxon>Alphaproteobacteria</taxon>
        <taxon>Hyphomicrobiales</taxon>
        <taxon>Phyllobacteriaceae</taxon>
        <taxon>Mesorhizobium</taxon>
    </lineage>
</organism>
<keyword evidence="5 7" id="KW-1133">Transmembrane helix</keyword>
<dbReference type="Pfam" id="PF07681">
    <property type="entry name" value="DoxX"/>
    <property type="match status" value="1"/>
</dbReference>
<keyword evidence="9" id="KW-1185">Reference proteome</keyword>
<dbReference type="Proteomes" id="UP000558284">
    <property type="component" value="Unassembled WGS sequence"/>
</dbReference>
<comment type="subcellular location">
    <subcellularLocation>
        <location evidence="1">Cell membrane</location>
        <topology evidence="1">Multi-pass membrane protein</topology>
    </subcellularLocation>
</comment>
<evidence type="ECO:0000256" key="3">
    <source>
        <dbReference type="ARBA" id="ARBA00022475"/>
    </source>
</evidence>
<comment type="similarity">
    <text evidence="2">Belongs to the DoxX family.</text>
</comment>
<keyword evidence="6 7" id="KW-0472">Membrane</keyword>
<proteinExistence type="inferred from homology"/>
<dbReference type="GO" id="GO:0005886">
    <property type="term" value="C:plasma membrane"/>
    <property type="evidence" value="ECO:0007669"/>
    <property type="project" value="UniProtKB-SubCell"/>
</dbReference>
<gene>
    <name evidence="8" type="ORF">H0241_28740</name>
</gene>
<accession>A0A838BFG9</accession>
<reference evidence="8 9" key="1">
    <citation type="submission" date="2020-07" db="EMBL/GenBank/DDBJ databases">
        <title>Definition of the novel symbiovar canariense within Mesorhizobium novociceri, a new species of genus Mesorhizobium nodulating Cicer canariense in the Caldera de Taburiente National Park (La Palma, Canary Islands).</title>
        <authorList>
            <person name="Leon-Barrios M."/>
            <person name="Perez-Yepez J."/>
            <person name="Flores-Felix J.D."/>
            <person name="Ramirez-Baena M.H."/>
            <person name="Pulido-Suarez L."/>
            <person name="Igual J.M."/>
            <person name="Velazquez E."/>
            <person name="Peix A."/>
        </authorList>
    </citation>
    <scope>NUCLEOTIDE SEQUENCE [LARGE SCALE GENOMIC DNA]</scope>
    <source>
        <strain evidence="8 9">CCANP35</strain>
    </source>
</reference>
<keyword evidence="3" id="KW-1003">Cell membrane</keyword>
<evidence type="ECO:0000256" key="4">
    <source>
        <dbReference type="ARBA" id="ARBA00022692"/>
    </source>
</evidence>
<evidence type="ECO:0000256" key="6">
    <source>
        <dbReference type="ARBA" id="ARBA00023136"/>
    </source>
</evidence>
<dbReference type="EMBL" id="JACDTY010000020">
    <property type="protein sequence ID" value="MBA1144200.1"/>
    <property type="molecule type" value="Genomic_DNA"/>
</dbReference>